<feature type="chain" id="PRO_5047280323" description="DUF732 domain-containing protein" evidence="2">
    <location>
        <begin position="25"/>
        <end position="114"/>
    </location>
</feature>
<evidence type="ECO:0008006" key="5">
    <source>
        <dbReference type="Google" id="ProtNLM"/>
    </source>
</evidence>
<feature type="region of interest" description="Disordered" evidence="1">
    <location>
        <begin position="76"/>
        <end position="114"/>
    </location>
</feature>
<keyword evidence="4" id="KW-1185">Reference proteome</keyword>
<accession>A0ABP8XZL6</accession>
<dbReference type="Proteomes" id="UP001499974">
    <property type="component" value="Unassembled WGS sequence"/>
</dbReference>
<evidence type="ECO:0000256" key="1">
    <source>
        <dbReference type="SAM" id="MobiDB-lite"/>
    </source>
</evidence>
<comment type="caution">
    <text evidence="3">The sequence shown here is derived from an EMBL/GenBank/DDBJ whole genome shotgun (WGS) entry which is preliminary data.</text>
</comment>
<dbReference type="RefSeq" id="WP_345523614.1">
    <property type="nucleotide sequence ID" value="NZ_BAABKM010000004.1"/>
</dbReference>
<evidence type="ECO:0000256" key="2">
    <source>
        <dbReference type="SAM" id="SignalP"/>
    </source>
</evidence>
<evidence type="ECO:0000313" key="4">
    <source>
        <dbReference type="Proteomes" id="UP001499974"/>
    </source>
</evidence>
<reference evidence="4" key="1">
    <citation type="journal article" date="2019" name="Int. J. Syst. Evol. Microbiol.">
        <title>The Global Catalogue of Microorganisms (GCM) 10K type strain sequencing project: providing services to taxonomists for standard genome sequencing and annotation.</title>
        <authorList>
            <consortium name="The Broad Institute Genomics Platform"/>
            <consortium name="The Broad Institute Genome Sequencing Center for Infectious Disease"/>
            <person name="Wu L."/>
            <person name="Ma J."/>
        </authorList>
    </citation>
    <scope>NUCLEOTIDE SEQUENCE [LARGE SCALE GENOMIC DNA]</scope>
    <source>
        <strain evidence="4">JCM 18531</strain>
    </source>
</reference>
<feature type="compositionally biased region" description="Basic and acidic residues" evidence="1">
    <location>
        <begin position="80"/>
        <end position="90"/>
    </location>
</feature>
<feature type="signal peptide" evidence="2">
    <location>
        <begin position="1"/>
        <end position="24"/>
    </location>
</feature>
<dbReference type="EMBL" id="BAABKM010000004">
    <property type="protein sequence ID" value="GAA4717626.1"/>
    <property type="molecule type" value="Genomic_DNA"/>
</dbReference>
<name>A0ABP8XZL6_9ACTN</name>
<organism evidence="3 4">
    <name type="scientific">Nocardioides conyzicola</name>
    <dbReference type="NCBI Taxonomy" id="1651781"/>
    <lineage>
        <taxon>Bacteria</taxon>
        <taxon>Bacillati</taxon>
        <taxon>Actinomycetota</taxon>
        <taxon>Actinomycetes</taxon>
        <taxon>Propionibacteriales</taxon>
        <taxon>Nocardioidaceae</taxon>
        <taxon>Nocardioides</taxon>
    </lineage>
</organism>
<sequence>MNKRVLSAAAAAAFVLTFATGCGGGDGGGRPSVDEIADGIQGGVLGTDVDEDVATCVAKAFRDSDLSDEALQAIADNDEDYKGSKEDAEAARSVSTESVTKCMGVDVPDTGSDG</sequence>
<keyword evidence="2" id="KW-0732">Signal</keyword>
<dbReference type="PROSITE" id="PS51257">
    <property type="entry name" value="PROKAR_LIPOPROTEIN"/>
    <property type="match status" value="1"/>
</dbReference>
<evidence type="ECO:0000313" key="3">
    <source>
        <dbReference type="EMBL" id="GAA4717626.1"/>
    </source>
</evidence>
<gene>
    <name evidence="3" type="ORF">GCM10023349_41910</name>
</gene>
<proteinExistence type="predicted"/>
<protein>
    <recommendedName>
        <fullName evidence="5">DUF732 domain-containing protein</fullName>
    </recommendedName>
</protein>